<gene>
    <name evidence="1" type="ORF">AN2V17_16460</name>
</gene>
<comment type="caution">
    <text evidence="1">The sequence shown here is derived from an EMBL/GenBank/DDBJ whole genome shotgun (WGS) entry which is preliminary data.</text>
</comment>
<sequence length="267" mass="30030">MRRVISLLLIITGVILIALPLVGKYRTHRLQETMLEEFYSDFQPQNEEELDVSRQNNMVLNDIFSWGDKTENQESINPIEVNEQSLSDSDTDTEETNVNDTDSNANDDSNNITPESDVDESTEPEKKKDKPKPKPKPKAIAIIKIDKIGVHLPIANGIDLETLKYAIGYMPESGEFGQIGNAVLAGHRSHTYGVFFNRLNELEQGDKINIVTKEKEFIYTVYDKKIVEPDDVSVMRGSSKSKVITLITCDPVIGATHRLIIHGMIDN</sequence>
<protein>
    <submittedName>
        <fullName evidence="1">Uncharacterized protein</fullName>
    </submittedName>
</protein>
<proteinExistence type="predicted"/>
<name>A0ACB5UIM8_9FIRM</name>
<accession>A0ACB5UIM8</accession>
<organism evidence="1 2">
    <name type="scientific">Vallitalea maricola</name>
    <dbReference type="NCBI Taxonomy" id="3074433"/>
    <lineage>
        <taxon>Bacteria</taxon>
        <taxon>Bacillati</taxon>
        <taxon>Bacillota</taxon>
        <taxon>Clostridia</taxon>
        <taxon>Lachnospirales</taxon>
        <taxon>Vallitaleaceae</taxon>
        <taxon>Vallitalea</taxon>
    </lineage>
</organism>
<dbReference type="EMBL" id="BTPU01000025">
    <property type="protein sequence ID" value="GMQ62414.1"/>
    <property type="molecule type" value="Genomic_DNA"/>
</dbReference>
<keyword evidence="2" id="KW-1185">Reference proteome</keyword>
<reference evidence="1" key="1">
    <citation type="submission" date="2023-09" db="EMBL/GenBank/DDBJ databases">
        <title>Vallitalea sediminicola and Vallitalea maricola sp. nov., anaerobic bacteria isolated from marine sediment.</title>
        <authorList>
            <person name="Hirano S."/>
            <person name="Maeda A."/>
            <person name="Terahara T."/>
            <person name="Mori K."/>
            <person name="Hamada M."/>
            <person name="Matsumoto R."/>
            <person name="Kobayashi T."/>
        </authorList>
    </citation>
    <scope>NUCLEOTIDE SEQUENCE</scope>
    <source>
        <strain evidence="1">AN17-2</strain>
    </source>
</reference>
<dbReference type="Proteomes" id="UP001374599">
    <property type="component" value="Unassembled WGS sequence"/>
</dbReference>
<evidence type="ECO:0000313" key="1">
    <source>
        <dbReference type="EMBL" id="GMQ62414.1"/>
    </source>
</evidence>
<evidence type="ECO:0000313" key="2">
    <source>
        <dbReference type="Proteomes" id="UP001374599"/>
    </source>
</evidence>